<dbReference type="Proteomes" id="UP001320170">
    <property type="component" value="Unassembled WGS sequence"/>
</dbReference>
<protein>
    <submittedName>
        <fullName evidence="1">Uncharacterized protein</fullName>
    </submittedName>
</protein>
<evidence type="ECO:0000313" key="1">
    <source>
        <dbReference type="EMBL" id="MCE3531187.1"/>
    </source>
</evidence>
<evidence type="ECO:0000313" key="2">
    <source>
        <dbReference type="Proteomes" id="UP001320170"/>
    </source>
</evidence>
<dbReference type="RefSeq" id="WP_232890329.1">
    <property type="nucleotide sequence ID" value="NZ_JAJSPM010000001.1"/>
</dbReference>
<organism evidence="1 2">
    <name type="scientific">Legionella resiliens</name>
    <dbReference type="NCBI Taxonomy" id="2905958"/>
    <lineage>
        <taxon>Bacteria</taxon>
        <taxon>Pseudomonadati</taxon>
        <taxon>Pseudomonadota</taxon>
        <taxon>Gammaproteobacteria</taxon>
        <taxon>Legionellales</taxon>
        <taxon>Legionellaceae</taxon>
        <taxon>Legionella</taxon>
    </lineage>
</organism>
<name>A0ABS8WZP2_9GAMM</name>
<accession>A0ABS8WZP2</accession>
<sequence>MPYLLKGNAEQIFHAFGQGWAIAEQKDDTKIIADLPSVNFLGTIQQAIRHFNIWRKQALGKYYLHGNMTAGNLSYLFGPEPLKREKEDSEAYKANLGCHDFAYINDAGEDCGVMVMYRKDDPKQWVIGLIKKGHASPQTREIVCVASFNLTPYIKSPAAGVNVSPVSSIEPLLKQIGSAIPGFLLHNAVQGNNEINLRFHRIALLMRKIQVAQETATLREPLPFSELNLSALFAENPALDLLFQYKILDELPLSVSLLKELLSESSPLRKEIQRIQLTFTDDERINKSLLKSIIVFYEKGILEQNRKLLTNLELIRKFSGYMRDETQIKLLPFLIQQSYPEELIRDILSEKAYYQAIASLVELEPALTEDVPKFFKESKSKRDELKLIFSIPDEDCRRLCLIFWVKGSLSEDGYQQIVAATKKYPLLASSLVALDQTKTITIEDLEKLALNPHQHLQKSIAHHFAKEFQELHDVTSRLRKLTLDELKAASTALLLLKKSGITAPLQAYHLVLEKDNKGQALRLLLPQLANMEDKTRTLLMEVLYSGVVHGIQTQGNKVLAIKDPVQLALADSLRERFICVRQMQDLKIGKDLIELAAQEEREEAKRFRHIILRVEAQCKIIHERLAGSKSSSEMHKKWKDAEEAYRKKLYNISYDALMNPHADDVRTTLKNAENEVLKIVDPEIESDLYRFLYNALIVIANIVSCTLSLGGANAYKYYKTGNFWFFNQTRSGEEIRELDKEVLKLIDLENSDENGVCFPLSWCQMS</sequence>
<proteinExistence type="predicted"/>
<gene>
    <name evidence="1" type="ORF">LXO92_02210</name>
</gene>
<reference evidence="1 2" key="1">
    <citation type="journal article" date="2024" name="Pathogens">
        <title>Characterization of a Novel Species of Legionella Isolated from a Healthcare Facility: Legionella resiliens sp. nov.</title>
        <authorList>
            <person name="Cristino S."/>
            <person name="Pascale M.R."/>
            <person name="Marino F."/>
            <person name="Derelitto C."/>
            <person name="Salaris S."/>
            <person name="Orsini M."/>
            <person name="Squarzoni S."/>
            <person name="Grottola A."/>
            <person name="Girolamini L."/>
        </authorList>
    </citation>
    <scope>NUCLEOTIDE SEQUENCE [LARGE SCALE GENOMIC DNA]</scope>
    <source>
        <strain evidence="1 2">8cVS16</strain>
    </source>
</reference>
<keyword evidence="2" id="KW-1185">Reference proteome</keyword>
<dbReference type="EMBL" id="JAJTND010000001">
    <property type="protein sequence ID" value="MCE3531187.1"/>
    <property type="molecule type" value="Genomic_DNA"/>
</dbReference>
<comment type="caution">
    <text evidence="1">The sequence shown here is derived from an EMBL/GenBank/DDBJ whole genome shotgun (WGS) entry which is preliminary data.</text>
</comment>